<feature type="transmembrane region" description="Helical" evidence="1">
    <location>
        <begin position="85"/>
        <end position="107"/>
    </location>
</feature>
<dbReference type="AlphaFoldDB" id="A0AAN9HS76"/>
<keyword evidence="3" id="KW-1185">Reference proteome</keyword>
<organism evidence="2 3">
    <name type="scientific">Crotalaria pallida</name>
    <name type="common">Smooth rattlebox</name>
    <name type="synonym">Crotalaria striata</name>
    <dbReference type="NCBI Taxonomy" id="3830"/>
    <lineage>
        <taxon>Eukaryota</taxon>
        <taxon>Viridiplantae</taxon>
        <taxon>Streptophyta</taxon>
        <taxon>Embryophyta</taxon>
        <taxon>Tracheophyta</taxon>
        <taxon>Spermatophyta</taxon>
        <taxon>Magnoliopsida</taxon>
        <taxon>eudicotyledons</taxon>
        <taxon>Gunneridae</taxon>
        <taxon>Pentapetalae</taxon>
        <taxon>rosids</taxon>
        <taxon>fabids</taxon>
        <taxon>Fabales</taxon>
        <taxon>Fabaceae</taxon>
        <taxon>Papilionoideae</taxon>
        <taxon>50 kb inversion clade</taxon>
        <taxon>genistoids sensu lato</taxon>
        <taxon>core genistoids</taxon>
        <taxon>Crotalarieae</taxon>
        <taxon>Crotalaria</taxon>
    </lineage>
</organism>
<name>A0AAN9HS76_CROPI</name>
<reference evidence="2 3" key="1">
    <citation type="submission" date="2024-01" db="EMBL/GenBank/DDBJ databases">
        <title>The genomes of 5 underutilized Papilionoideae crops provide insights into root nodulation and disease resistanc.</title>
        <authorList>
            <person name="Yuan L."/>
        </authorList>
    </citation>
    <scope>NUCLEOTIDE SEQUENCE [LARGE SCALE GENOMIC DNA]</scope>
    <source>
        <strain evidence="2">ZHUSHIDOU_FW_LH</strain>
        <tissue evidence="2">Leaf</tissue>
    </source>
</reference>
<evidence type="ECO:0000313" key="2">
    <source>
        <dbReference type="EMBL" id="KAK7252366.1"/>
    </source>
</evidence>
<evidence type="ECO:0000256" key="1">
    <source>
        <dbReference type="SAM" id="Phobius"/>
    </source>
</evidence>
<proteinExistence type="predicted"/>
<keyword evidence="1" id="KW-0812">Transmembrane</keyword>
<protein>
    <recommendedName>
        <fullName evidence="4">Transmembrane protein</fullName>
    </recommendedName>
</protein>
<comment type="caution">
    <text evidence="2">The sequence shown here is derived from an EMBL/GenBank/DDBJ whole genome shotgun (WGS) entry which is preliminary data.</text>
</comment>
<evidence type="ECO:0008006" key="4">
    <source>
        <dbReference type="Google" id="ProtNLM"/>
    </source>
</evidence>
<dbReference type="Proteomes" id="UP001372338">
    <property type="component" value="Unassembled WGS sequence"/>
</dbReference>
<evidence type="ECO:0000313" key="3">
    <source>
        <dbReference type="Proteomes" id="UP001372338"/>
    </source>
</evidence>
<gene>
    <name evidence="2" type="ORF">RIF29_36256</name>
</gene>
<keyword evidence="1" id="KW-0472">Membrane</keyword>
<keyword evidence="1" id="KW-1133">Transmembrane helix</keyword>
<dbReference type="EMBL" id="JAYWIO010000007">
    <property type="protein sequence ID" value="KAK7252366.1"/>
    <property type="molecule type" value="Genomic_DNA"/>
</dbReference>
<feature type="transmembrane region" description="Helical" evidence="1">
    <location>
        <begin position="21"/>
        <end position="41"/>
    </location>
</feature>
<accession>A0AAN9HS76</accession>
<sequence length="113" mass="13010">MIMHLSKKQSKSSHQPHPSQFKFSSLSIISLFLSLIIPPSFLSFTFSENTRKLFTLVGVFFKTSFNFLFLFSASQSNHFLLAFRVFSQLSFTPPLPSIPFMVVVRYIPHHPPK</sequence>
<feature type="transmembrane region" description="Helical" evidence="1">
    <location>
        <begin position="53"/>
        <end position="73"/>
    </location>
</feature>